<gene>
    <name evidence="10" type="primary">107365090</name>
</gene>
<evidence type="ECO:0000256" key="4">
    <source>
        <dbReference type="ARBA" id="ARBA00023040"/>
    </source>
</evidence>
<evidence type="ECO:0000256" key="6">
    <source>
        <dbReference type="ARBA" id="ARBA00023170"/>
    </source>
</evidence>
<dbReference type="OrthoDB" id="6503621at2759"/>
<keyword evidence="4" id="KW-0297">G-protein coupled receptor</keyword>
<dbReference type="EMBL" id="CAEY01000212">
    <property type="status" value="NOT_ANNOTATED_CDS"/>
    <property type="molecule type" value="Genomic_DNA"/>
</dbReference>
<evidence type="ECO:0000256" key="7">
    <source>
        <dbReference type="ARBA" id="ARBA00023224"/>
    </source>
</evidence>
<organism evidence="10 11">
    <name type="scientific">Tetranychus urticae</name>
    <name type="common">Two-spotted spider mite</name>
    <dbReference type="NCBI Taxonomy" id="32264"/>
    <lineage>
        <taxon>Eukaryota</taxon>
        <taxon>Metazoa</taxon>
        <taxon>Ecdysozoa</taxon>
        <taxon>Arthropoda</taxon>
        <taxon>Chelicerata</taxon>
        <taxon>Arachnida</taxon>
        <taxon>Acari</taxon>
        <taxon>Acariformes</taxon>
        <taxon>Trombidiformes</taxon>
        <taxon>Prostigmata</taxon>
        <taxon>Eleutherengona</taxon>
        <taxon>Raphignathae</taxon>
        <taxon>Tetranychoidea</taxon>
        <taxon>Tetranychidae</taxon>
        <taxon>Tetranychus</taxon>
    </lineage>
</organism>
<feature type="transmembrane region" description="Helical" evidence="8">
    <location>
        <begin position="222"/>
        <end position="241"/>
    </location>
</feature>
<dbReference type="OMA" id="ITINWTH"/>
<evidence type="ECO:0000313" key="11">
    <source>
        <dbReference type="Proteomes" id="UP000015104"/>
    </source>
</evidence>
<reference evidence="11" key="1">
    <citation type="submission" date="2011-08" db="EMBL/GenBank/DDBJ databases">
        <authorList>
            <person name="Rombauts S."/>
        </authorList>
    </citation>
    <scope>NUCLEOTIDE SEQUENCE</scope>
    <source>
        <strain evidence="11">London</strain>
    </source>
</reference>
<evidence type="ECO:0000256" key="5">
    <source>
        <dbReference type="ARBA" id="ARBA00023136"/>
    </source>
</evidence>
<dbReference type="AlphaFoldDB" id="T1KLU1"/>
<feature type="transmembrane region" description="Helical" evidence="8">
    <location>
        <begin position="163"/>
        <end position="190"/>
    </location>
</feature>
<feature type="transmembrane region" description="Helical" evidence="8">
    <location>
        <begin position="84"/>
        <end position="112"/>
    </location>
</feature>
<dbReference type="GO" id="GO:0005886">
    <property type="term" value="C:plasma membrane"/>
    <property type="evidence" value="ECO:0007669"/>
    <property type="project" value="TreeGrafter"/>
</dbReference>
<feature type="transmembrane region" description="Helical" evidence="8">
    <location>
        <begin position="384"/>
        <end position="401"/>
    </location>
</feature>
<name>T1KLU1_TETUR</name>
<dbReference type="PANTHER" id="PTHR24238">
    <property type="entry name" value="G-PROTEIN COUPLED RECEPTOR"/>
    <property type="match status" value="1"/>
</dbReference>
<dbReference type="EnsemblMetazoa" id="tetur14g03660.1">
    <property type="protein sequence ID" value="tetur14g03660.1"/>
    <property type="gene ID" value="tetur14g03660"/>
</dbReference>
<keyword evidence="11" id="KW-1185">Reference proteome</keyword>
<evidence type="ECO:0000259" key="9">
    <source>
        <dbReference type="PROSITE" id="PS50262"/>
    </source>
</evidence>
<feature type="transmembrane region" description="Helical" evidence="8">
    <location>
        <begin position="421"/>
        <end position="444"/>
    </location>
</feature>
<comment type="subcellular location">
    <subcellularLocation>
        <location evidence="1">Membrane</location>
        <topology evidence="1">Multi-pass membrane protein</topology>
    </subcellularLocation>
</comment>
<evidence type="ECO:0000256" key="1">
    <source>
        <dbReference type="ARBA" id="ARBA00004141"/>
    </source>
</evidence>
<dbReference type="PANTHER" id="PTHR24238:SF69">
    <property type="entry name" value="G-PROTEIN COUPLED RECEPTOR 165"/>
    <property type="match status" value="1"/>
</dbReference>
<evidence type="ECO:0000256" key="3">
    <source>
        <dbReference type="ARBA" id="ARBA00022989"/>
    </source>
</evidence>
<dbReference type="CDD" id="cd00637">
    <property type="entry name" value="7tm_classA_rhodopsin-like"/>
    <property type="match status" value="1"/>
</dbReference>
<accession>T1KLU1</accession>
<dbReference type="SUPFAM" id="SSF81321">
    <property type="entry name" value="Family A G protein-coupled receptor-like"/>
    <property type="match status" value="1"/>
</dbReference>
<evidence type="ECO:0000256" key="8">
    <source>
        <dbReference type="SAM" id="Phobius"/>
    </source>
</evidence>
<dbReference type="KEGG" id="tut:107365090"/>
<dbReference type="Proteomes" id="UP000015104">
    <property type="component" value="Unassembled WGS sequence"/>
</dbReference>
<keyword evidence="2 8" id="KW-0812">Transmembrane</keyword>
<sequence length="497" mass="56679">MMERAIPNKYLPLMLSLMKSFPNETVDFNKIYLRPSVASYVGPIIFIYLLIFTFSQVFTFLMIKRIINYQKIHSIHGRTPFDPLLAIGFNDFLIKGFLVLPFSLVILITINWTHGSFLCFTFPMLQDSCFHVTSITYVIIFSRRYKTISKIILNENFTSLTKYEYVIPSFWVFTVAWSISALGSLPYSWFIVHIPFSRYFHGSQFARTAVCSTNPTGNTKEYIRILFLTYYVTPIAMILSYHSKITTCMKNWQQLFNLSATMNLSSLSKVSRCNSSSAPATRASVTTTTDCEIGVFLAESDDEPVMTEVHKDPVNQLSPKPGNNLLQPNCYAFNYTRDRGSSVEQSLAPSTSQSITISSRSTSSSTRGTFILPHFFLEQSLHRILLIMFTVHGLTLLPINILRIWKHVVVENNENGSLFDILFITFVAIKYSSVPISSSLFYFWQHRHRILIEICLQTHSTPSNCHHSVNKKSKSSRAKCRSTGNGYLGLEFESSSV</sequence>
<feature type="transmembrane region" description="Helical" evidence="8">
    <location>
        <begin position="124"/>
        <end position="142"/>
    </location>
</feature>
<keyword evidence="6" id="KW-0675">Receptor</keyword>
<evidence type="ECO:0000256" key="2">
    <source>
        <dbReference type="ARBA" id="ARBA00022692"/>
    </source>
</evidence>
<dbReference type="InterPro" id="IPR017452">
    <property type="entry name" value="GPCR_Rhodpsn_7TM"/>
</dbReference>
<keyword evidence="7" id="KW-0807">Transducer</keyword>
<proteinExistence type="predicted"/>
<dbReference type="PROSITE" id="PS50262">
    <property type="entry name" value="G_PROTEIN_RECEP_F1_2"/>
    <property type="match status" value="1"/>
</dbReference>
<dbReference type="GO" id="GO:0008188">
    <property type="term" value="F:neuropeptide receptor activity"/>
    <property type="evidence" value="ECO:0007669"/>
    <property type="project" value="TreeGrafter"/>
</dbReference>
<dbReference type="Gene3D" id="1.20.1070.10">
    <property type="entry name" value="Rhodopsin 7-helix transmembrane proteins"/>
    <property type="match status" value="1"/>
</dbReference>
<feature type="domain" description="G-protein coupled receptors family 1 profile" evidence="9">
    <location>
        <begin position="58"/>
        <end position="441"/>
    </location>
</feature>
<keyword evidence="3 8" id="KW-1133">Transmembrane helix</keyword>
<keyword evidence="5 8" id="KW-0472">Membrane</keyword>
<reference evidence="10" key="2">
    <citation type="submission" date="2015-06" db="UniProtKB">
        <authorList>
            <consortium name="EnsemblMetazoa"/>
        </authorList>
    </citation>
    <scope>IDENTIFICATION</scope>
</reference>
<feature type="transmembrane region" description="Helical" evidence="8">
    <location>
        <begin position="38"/>
        <end position="63"/>
    </location>
</feature>
<protein>
    <recommendedName>
        <fullName evidence="9">G-protein coupled receptors family 1 profile domain-containing protein</fullName>
    </recommendedName>
</protein>
<dbReference type="HOGENOM" id="CLU_548998_0_0_1"/>
<evidence type="ECO:0000313" key="10">
    <source>
        <dbReference type="EnsemblMetazoa" id="tetur14g03660.1"/>
    </source>
</evidence>